<dbReference type="PROSITE" id="PS50082">
    <property type="entry name" value="WD_REPEATS_2"/>
    <property type="match status" value="2"/>
</dbReference>
<feature type="compositionally biased region" description="Basic residues" evidence="12">
    <location>
        <begin position="45"/>
        <end position="56"/>
    </location>
</feature>
<dbReference type="PROSITE" id="PS00678">
    <property type="entry name" value="WD_REPEATS_1"/>
    <property type="match status" value="2"/>
</dbReference>
<dbReference type="PROSITE" id="PS50294">
    <property type="entry name" value="WD_REPEATS_REGION"/>
    <property type="match status" value="2"/>
</dbReference>
<feature type="repeat" description="WD" evidence="11">
    <location>
        <begin position="213"/>
        <end position="254"/>
    </location>
</feature>
<evidence type="ECO:0000256" key="6">
    <source>
        <dbReference type="ARBA" id="ARBA00023015"/>
    </source>
</evidence>
<dbReference type="GO" id="GO:0005634">
    <property type="term" value="C:nucleus"/>
    <property type="evidence" value="ECO:0007669"/>
    <property type="project" value="UniProtKB-SubCell"/>
</dbReference>
<comment type="caution">
    <text evidence="13">The sequence shown here is derived from an EMBL/GenBank/DDBJ whole genome shotgun (WGS) entry which is preliminary data.</text>
</comment>
<evidence type="ECO:0000256" key="2">
    <source>
        <dbReference type="ARBA" id="ARBA00008075"/>
    </source>
</evidence>
<dbReference type="InterPro" id="IPR019775">
    <property type="entry name" value="WD40_repeat_CS"/>
</dbReference>
<proteinExistence type="inferred from homology"/>
<keyword evidence="6" id="KW-0805">Transcription regulation</keyword>
<dbReference type="Pfam" id="PF00400">
    <property type="entry name" value="WD40"/>
    <property type="match status" value="3"/>
</dbReference>
<dbReference type="EMBL" id="VIIS01002016">
    <property type="protein sequence ID" value="KAF0289648.1"/>
    <property type="molecule type" value="Genomic_DNA"/>
</dbReference>
<evidence type="ECO:0000256" key="10">
    <source>
        <dbReference type="ARBA" id="ARBA00076259"/>
    </source>
</evidence>
<keyword evidence="5" id="KW-0677">Repeat</keyword>
<dbReference type="InterPro" id="IPR051243">
    <property type="entry name" value="PcG_WD-repeat"/>
</dbReference>
<keyword evidence="8" id="KW-0539">Nucleus</keyword>
<evidence type="ECO:0000313" key="14">
    <source>
        <dbReference type="Proteomes" id="UP000440578"/>
    </source>
</evidence>
<dbReference type="Proteomes" id="UP000440578">
    <property type="component" value="Unassembled WGS sequence"/>
</dbReference>
<dbReference type="InterPro" id="IPR001680">
    <property type="entry name" value="WD40_rpt"/>
</dbReference>
<evidence type="ECO:0000256" key="8">
    <source>
        <dbReference type="ARBA" id="ARBA00023242"/>
    </source>
</evidence>
<organism evidence="13 14">
    <name type="scientific">Amphibalanus amphitrite</name>
    <name type="common">Striped barnacle</name>
    <name type="synonym">Balanus amphitrite</name>
    <dbReference type="NCBI Taxonomy" id="1232801"/>
    <lineage>
        <taxon>Eukaryota</taxon>
        <taxon>Metazoa</taxon>
        <taxon>Ecdysozoa</taxon>
        <taxon>Arthropoda</taxon>
        <taxon>Crustacea</taxon>
        <taxon>Multicrustacea</taxon>
        <taxon>Cirripedia</taxon>
        <taxon>Thoracica</taxon>
        <taxon>Thoracicalcarea</taxon>
        <taxon>Balanomorpha</taxon>
        <taxon>Balanoidea</taxon>
        <taxon>Balanidae</taxon>
        <taxon>Amphibalaninae</taxon>
        <taxon>Amphibalanus</taxon>
    </lineage>
</organism>
<gene>
    <name evidence="13" type="primary">EED_1</name>
    <name evidence="13" type="ORF">FJT64_012136</name>
</gene>
<dbReference type="SUPFAM" id="SSF50978">
    <property type="entry name" value="WD40 repeat-like"/>
    <property type="match status" value="1"/>
</dbReference>
<dbReference type="PANTHER" id="PTHR10253">
    <property type="entry name" value="POLYCOMB PROTEIN"/>
    <property type="match status" value="1"/>
</dbReference>
<name>A0A6A4VH27_AMPAM</name>
<keyword evidence="3" id="KW-0678">Repressor</keyword>
<dbReference type="Gene3D" id="2.130.10.10">
    <property type="entry name" value="YVTN repeat-like/Quinoprotein amine dehydrogenase"/>
    <property type="match status" value="1"/>
</dbReference>
<evidence type="ECO:0000313" key="13">
    <source>
        <dbReference type="EMBL" id="KAF0289648.1"/>
    </source>
</evidence>
<dbReference type="InterPro" id="IPR036322">
    <property type="entry name" value="WD40_repeat_dom_sf"/>
</dbReference>
<dbReference type="OrthoDB" id="7318948at2759"/>
<evidence type="ECO:0000256" key="12">
    <source>
        <dbReference type="SAM" id="MobiDB-lite"/>
    </source>
</evidence>
<reference evidence="13 14" key="1">
    <citation type="submission" date="2019-07" db="EMBL/GenBank/DDBJ databases">
        <title>Draft genome assembly of a fouling barnacle, Amphibalanus amphitrite (Darwin, 1854): The first reference genome for Thecostraca.</title>
        <authorList>
            <person name="Kim W."/>
        </authorList>
    </citation>
    <scope>NUCLEOTIDE SEQUENCE [LARGE SCALE GENOMIC DNA]</scope>
    <source>
        <strain evidence="13">SNU_AA5</strain>
        <tissue evidence="13">Soma without cirri and trophi</tissue>
    </source>
</reference>
<evidence type="ECO:0000256" key="9">
    <source>
        <dbReference type="ARBA" id="ARBA00072179"/>
    </source>
</evidence>
<dbReference type="FunFam" id="2.130.10.10:FF:000056">
    <property type="entry name" value="Polycomb protein eed"/>
    <property type="match status" value="1"/>
</dbReference>
<keyword evidence="14" id="KW-1185">Reference proteome</keyword>
<feature type="repeat" description="WD" evidence="11">
    <location>
        <begin position="167"/>
        <end position="209"/>
    </location>
</feature>
<evidence type="ECO:0000256" key="1">
    <source>
        <dbReference type="ARBA" id="ARBA00004123"/>
    </source>
</evidence>
<keyword evidence="7" id="KW-0804">Transcription</keyword>
<protein>
    <recommendedName>
        <fullName evidence="9">Polycomb protein esc</fullName>
    </recommendedName>
    <alternativeName>
        <fullName evidence="10">Protein extra sex combs</fullName>
    </alternativeName>
</protein>
<comment type="similarity">
    <text evidence="2">Belongs to the WD repeat ESC family.</text>
</comment>
<evidence type="ECO:0000256" key="11">
    <source>
        <dbReference type="PROSITE-ProRule" id="PRU00221"/>
    </source>
</evidence>
<dbReference type="AlphaFoldDB" id="A0A6A4VH27"/>
<accession>A0A6A4VH27</accession>
<comment type="subcellular location">
    <subcellularLocation>
        <location evidence="1">Nucleus</location>
    </subcellularLocation>
</comment>
<evidence type="ECO:0000256" key="3">
    <source>
        <dbReference type="ARBA" id="ARBA00022491"/>
    </source>
</evidence>
<dbReference type="EMBL" id="VIIS01002016">
    <property type="protein sequence ID" value="KAF0289649.1"/>
    <property type="molecule type" value="Genomic_DNA"/>
</dbReference>
<dbReference type="InterPro" id="IPR015943">
    <property type="entry name" value="WD40/YVTN_repeat-like_dom_sf"/>
</dbReference>
<keyword evidence="4 11" id="KW-0853">WD repeat</keyword>
<evidence type="ECO:0000256" key="4">
    <source>
        <dbReference type="ARBA" id="ARBA00022574"/>
    </source>
</evidence>
<feature type="region of interest" description="Disordered" evidence="12">
    <location>
        <begin position="1"/>
        <end position="58"/>
    </location>
</feature>
<evidence type="ECO:0000256" key="5">
    <source>
        <dbReference type="ARBA" id="ARBA00022737"/>
    </source>
</evidence>
<dbReference type="SMART" id="SM00320">
    <property type="entry name" value="WD40"/>
    <property type="match status" value="5"/>
</dbReference>
<feature type="compositionally biased region" description="Polar residues" evidence="12">
    <location>
        <begin position="28"/>
        <end position="43"/>
    </location>
</feature>
<sequence length="416" mass="46461">MSEMKETAPARAAEADDSDEPQDDSSSVCSTSTADVSSRGDTPTQRRRRRRGRKPAPAHCKVEYRYTAHAREEHGQPLFGVQFNPHLRSCSQQAVATCGGQRLSIYELTDNSLKLVQCYSDPDPDENFYTCAWSYEPSSGRPLLAVAGARGLIRIISTATMTCTRHFIGHGHAVNEVKFHPQQPALLLSVSKDHTLRLWNVSTDACVAILGGVDGHRDEALSADFNLMGDQVISCGMDHSLKLWNLADPEVVRAIEASYTHEPGRSGCTAEVHFPEFSTRDIHRNYVDCVRWFGKFVLSKSCENSIVCWKPGLLTQSGVSHTDTNVTVIHMFDYKDCDIWFMRFSMDFWQRILALGNQVGRTYVWDLAVTDPTHSRCTVLSHPKCTTAVRQTAVSPDGATIICVCDDATVWRWDRV</sequence>
<evidence type="ECO:0000256" key="7">
    <source>
        <dbReference type="ARBA" id="ARBA00023163"/>
    </source>
</evidence>